<reference evidence="1 2" key="1">
    <citation type="submission" date="2020-08" db="EMBL/GenBank/DDBJ databases">
        <title>novel species in genus Nocardioides.</title>
        <authorList>
            <person name="Zhang G."/>
        </authorList>
    </citation>
    <scope>NUCLEOTIDE SEQUENCE [LARGE SCALE GENOMIC DNA]</scope>
    <source>
        <strain evidence="1 2">SC8A-24</strain>
    </source>
</reference>
<evidence type="ECO:0000313" key="1">
    <source>
        <dbReference type="EMBL" id="MBC2959024.1"/>
    </source>
</evidence>
<dbReference type="Proteomes" id="UP000604001">
    <property type="component" value="Unassembled WGS sequence"/>
</dbReference>
<accession>A0ABR6U3N1</accession>
<gene>
    <name evidence="1" type="ORF">H7344_01785</name>
</gene>
<evidence type="ECO:0000313" key="2">
    <source>
        <dbReference type="Proteomes" id="UP000604001"/>
    </source>
</evidence>
<protein>
    <submittedName>
        <fullName evidence="1">Uncharacterized protein</fullName>
    </submittedName>
</protein>
<name>A0ABR6U3N1_9ACTN</name>
<dbReference type="RefSeq" id="WP_186344289.1">
    <property type="nucleotide sequence ID" value="NZ_BMMR01000001.1"/>
</dbReference>
<sequence length="161" mass="17628">MSSLLPVLTLLLVALVVAGAVAVYAARLRTRARRRATGADADRRTRELVLAATPLVARDHEVVTARVRLTVRQDPEGIVGWREHDVRPLEVLVVATLRAMAEELPAAELLAGHHAVTDRLQRVVRLAPLGHDARVVVRLERGMPATVELGDQRTAVRVVED</sequence>
<keyword evidence="2" id="KW-1185">Reference proteome</keyword>
<organism evidence="1 2">
    <name type="scientific">Nocardioides deserti</name>
    <dbReference type="NCBI Taxonomy" id="1588644"/>
    <lineage>
        <taxon>Bacteria</taxon>
        <taxon>Bacillati</taxon>
        <taxon>Actinomycetota</taxon>
        <taxon>Actinomycetes</taxon>
        <taxon>Propionibacteriales</taxon>
        <taxon>Nocardioidaceae</taxon>
        <taxon>Nocardioides</taxon>
    </lineage>
</organism>
<comment type="caution">
    <text evidence="1">The sequence shown here is derived from an EMBL/GenBank/DDBJ whole genome shotgun (WGS) entry which is preliminary data.</text>
</comment>
<proteinExistence type="predicted"/>
<dbReference type="EMBL" id="JACMYC010000001">
    <property type="protein sequence ID" value="MBC2959024.1"/>
    <property type="molecule type" value="Genomic_DNA"/>
</dbReference>